<dbReference type="InterPro" id="IPR029765">
    <property type="entry name" value="Mev_diP_decarb"/>
</dbReference>
<dbReference type="PANTHER" id="PTHR10977">
    <property type="entry name" value="DIPHOSPHOMEVALONATE DECARBOXYLASE"/>
    <property type="match status" value="1"/>
</dbReference>
<name>A0A0W0TC23_9GAMM</name>
<dbReference type="Gene3D" id="3.30.230.10">
    <property type="match status" value="1"/>
</dbReference>
<evidence type="ECO:0000256" key="2">
    <source>
        <dbReference type="ARBA" id="ARBA00012296"/>
    </source>
</evidence>
<keyword evidence="5" id="KW-0067">ATP-binding</keyword>
<dbReference type="InterPro" id="IPR041431">
    <property type="entry name" value="Mvd1_C"/>
</dbReference>
<evidence type="ECO:0000256" key="4">
    <source>
        <dbReference type="ARBA" id="ARBA00022741"/>
    </source>
</evidence>
<dbReference type="SUPFAM" id="SSF54211">
    <property type="entry name" value="Ribosomal protein S5 domain 2-like"/>
    <property type="match status" value="1"/>
</dbReference>
<dbReference type="SUPFAM" id="SSF55060">
    <property type="entry name" value="GHMP Kinase, C-terminal domain"/>
    <property type="match status" value="1"/>
</dbReference>
<protein>
    <recommendedName>
        <fullName evidence="2">diphosphomevalonate decarboxylase</fullName>
        <ecNumber evidence="2">4.1.1.33</ecNumber>
    </recommendedName>
</protein>
<dbReference type="PATRIC" id="fig|1212489.4.peg.339"/>
<organism evidence="10 11">
    <name type="scientific">Legionella drozanskii LLAP-1</name>
    <dbReference type="NCBI Taxonomy" id="1212489"/>
    <lineage>
        <taxon>Bacteria</taxon>
        <taxon>Pseudomonadati</taxon>
        <taxon>Pseudomonadota</taxon>
        <taxon>Gammaproteobacteria</taxon>
        <taxon>Legionellales</taxon>
        <taxon>Legionellaceae</taxon>
        <taxon>Legionella</taxon>
    </lineage>
</organism>
<evidence type="ECO:0000256" key="3">
    <source>
        <dbReference type="ARBA" id="ARBA00022516"/>
    </source>
</evidence>
<proteinExistence type="inferred from homology"/>
<dbReference type="GO" id="GO:0019287">
    <property type="term" value="P:isopentenyl diphosphate biosynthetic process, mevalonate pathway"/>
    <property type="evidence" value="ECO:0007669"/>
    <property type="project" value="InterPro"/>
</dbReference>
<dbReference type="EMBL" id="LNXY01000003">
    <property type="protein sequence ID" value="KTC92957.1"/>
    <property type="molecule type" value="Genomic_DNA"/>
</dbReference>
<dbReference type="InterPro" id="IPR020568">
    <property type="entry name" value="Ribosomal_Su5_D2-typ_SF"/>
</dbReference>
<accession>A0A0W0TC23</accession>
<dbReference type="Gene3D" id="3.30.70.890">
    <property type="entry name" value="GHMP kinase, C-terminal domain"/>
    <property type="match status" value="1"/>
</dbReference>
<evidence type="ECO:0000256" key="6">
    <source>
        <dbReference type="ARBA" id="ARBA00023098"/>
    </source>
</evidence>
<feature type="domain" description="Mvd1 C-terminal" evidence="8">
    <location>
        <begin position="192"/>
        <end position="327"/>
    </location>
</feature>
<dbReference type="Pfam" id="PF22700">
    <property type="entry name" value="MVD-like_N"/>
    <property type="match status" value="1"/>
</dbReference>
<dbReference type="AlphaFoldDB" id="A0A0W0TC23"/>
<dbReference type="OrthoDB" id="5498344at2"/>
<dbReference type="FunFam" id="3.30.230.10:FF:000072">
    <property type="entry name" value="Diphosphomevalonate decarboxylase"/>
    <property type="match status" value="1"/>
</dbReference>
<evidence type="ECO:0000256" key="1">
    <source>
        <dbReference type="ARBA" id="ARBA00008831"/>
    </source>
</evidence>
<dbReference type="GO" id="GO:0004163">
    <property type="term" value="F:diphosphomevalonate decarboxylase activity"/>
    <property type="evidence" value="ECO:0007669"/>
    <property type="project" value="UniProtKB-EC"/>
</dbReference>
<dbReference type="PANTHER" id="PTHR10977:SF3">
    <property type="entry name" value="DIPHOSPHOMEVALONATE DECARBOXYLASE"/>
    <property type="match status" value="1"/>
</dbReference>
<evidence type="ECO:0000256" key="5">
    <source>
        <dbReference type="ARBA" id="ARBA00022840"/>
    </source>
</evidence>
<dbReference type="STRING" id="1212489.Ldro_0328"/>
<evidence type="ECO:0000259" key="8">
    <source>
        <dbReference type="Pfam" id="PF18376"/>
    </source>
</evidence>
<comment type="caution">
    <text evidence="10">The sequence shown here is derived from an EMBL/GenBank/DDBJ whole genome shotgun (WGS) entry which is preliminary data.</text>
</comment>
<dbReference type="InterPro" id="IPR036554">
    <property type="entry name" value="GHMP_kinase_C_sf"/>
</dbReference>
<comment type="similarity">
    <text evidence="1">Belongs to the diphosphomevalonate decarboxylase family.</text>
</comment>
<sequence>MYSYFYGVHFFHSNNSVMVRSHPTISLVKYFGVRDESLRLPTRSSFALSLMNLFTTTTVSFNHGEKTDNILIENYDDEAGIEMIRAFIQKFRELYQIQRYFNVKSKNNFPTASGLASSGSGFAALTIALAELCQLNLSKKELSALARLGSGSAVRSIYGGMVFWHRGENAEGNDCFAETIFPSNHWPELRMIVIVVSEQPKSISTRNAGKMILKSPSYQRWIDAAEERITLLVKAIRDKEIDLVGSIMEQDCIEMHHCLKQVGITYHTEESNQVMDIIRGLRQEKINCYFTSDAGPQIKVLCLEQQVSLIINRIKEDIPQVRCLVSNIAADPIVKKSLIKNTDEPETGSYTAKL</sequence>
<dbReference type="GO" id="GO:0005829">
    <property type="term" value="C:cytosol"/>
    <property type="evidence" value="ECO:0007669"/>
    <property type="project" value="InterPro"/>
</dbReference>
<keyword evidence="6" id="KW-0443">Lipid metabolism</keyword>
<keyword evidence="3" id="KW-0444">Lipid biosynthesis</keyword>
<dbReference type="NCBIfam" id="TIGR01240">
    <property type="entry name" value="mevDPdecarb"/>
    <property type="match status" value="1"/>
</dbReference>
<keyword evidence="4" id="KW-0547">Nucleotide-binding</keyword>
<dbReference type="RefSeq" id="WP_058494687.1">
    <property type="nucleotide sequence ID" value="NZ_CAAAIU010000003.1"/>
</dbReference>
<dbReference type="EC" id="4.1.1.33" evidence="2"/>
<keyword evidence="11" id="KW-1185">Reference proteome</keyword>
<dbReference type="PIRSF" id="PIRSF015950">
    <property type="entry name" value="Mev_P_decrbx"/>
    <property type="match status" value="1"/>
</dbReference>
<dbReference type="Pfam" id="PF18376">
    <property type="entry name" value="MDD_C"/>
    <property type="match status" value="1"/>
</dbReference>
<dbReference type="Proteomes" id="UP000054736">
    <property type="component" value="Unassembled WGS sequence"/>
</dbReference>
<feature type="domain" description="Diphosphomevalonate decarboxylase-like N-terminal" evidence="9">
    <location>
        <begin position="22"/>
        <end position="177"/>
    </location>
</feature>
<reference evidence="10 11" key="1">
    <citation type="submission" date="2015-11" db="EMBL/GenBank/DDBJ databases">
        <title>Genomic analysis of 38 Legionella species identifies large and diverse effector repertoires.</title>
        <authorList>
            <person name="Burstein D."/>
            <person name="Amaro F."/>
            <person name="Zusman T."/>
            <person name="Lifshitz Z."/>
            <person name="Cohen O."/>
            <person name="Gilbert J.A."/>
            <person name="Pupko T."/>
            <person name="Shuman H.A."/>
            <person name="Segal G."/>
        </authorList>
    </citation>
    <scope>NUCLEOTIDE SEQUENCE [LARGE SCALE GENOMIC DNA]</scope>
    <source>
        <strain evidence="10 11">ATCC 700990</strain>
    </source>
</reference>
<gene>
    <name evidence="10" type="ORF">Ldro_0328</name>
</gene>
<dbReference type="InterPro" id="IPR005935">
    <property type="entry name" value="Mev_decarb"/>
</dbReference>
<keyword evidence="7" id="KW-0456">Lyase</keyword>
<evidence type="ECO:0000313" key="11">
    <source>
        <dbReference type="Proteomes" id="UP000054736"/>
    </source>
</evidence>
<evidence type="ECO:0000256" key="7">
    <source>
        <dbReference type="ARBA" id="ARBA00023239"/>
    </source>
</evidence>
<dbReference type="GO" id="GO:0005524">
    <property type="term" value="F:ATP binding"/>
    <property type="evidence" value="ECO:0007669"/>
    <property type="project" value="UniProtKB-KW"/>
</dbReference>
<evidence type="ECO:0000313" key="10">
    <source>
        <dbReference type="EMBL" id="KTC92957.1"/>
    </source>
</evidence>
<evidence type="ECO:0000259" key="9">
    <source>
        <dbReference type="Pfam" id="PF22700"/>
    </source>
</evidence>
<dbReference type="InterPro" id="IPR014721">
    <property type="entry name" value="Ribsml_uS5_D2-typ_fold_subgr"/>
</dbReference>
<dbReference type="InterPro" id="IPR053859">
    <property type="entry name" value="MVD-like_N"/>
</dbReference>